<evidence type="ECO:0000313" key="2">
    <source>
        <dbReference type="EMBL" id="MDT0595559.1"/>
    </source>
</evidence>
<evidence type="ECO:0000259" key="1">
    <source>
        <dbReference type="Pfam" id="PF08668"/>
    </source>
</evidence>
<proteinExistence type="predicted"/>
<dbReference type="InterPro" id="IPR013976">
    <property type="entry name" value="HDOD"/>
</dbReference>
<keyword evidence="3" id="KW-1185">Reference proteome</keyword>
<dbReference type="SUPFAM" id="SSF109604">
    <property type="entry name" value="HD-domain/PDEase-like"/>
    <property type="match status" value="1"/>
</dbReference>
<gene>
    <name evidence="2" type="ORF">RM552_11935</name>
</gene>
<feature type="domain" description="HDOD" evidence="1">
    <location>
        <begin position="116"/>
        <end position="262"/>
    </location>
</feature>
<dbReference type="Pfam" id="PF08668">
    <property type="entry name" value="HDOD"/>
    <property type="match status" value="1"/>
</dbReference>
<dbReference type="RefSeq" id="WP_311369080.1">
    <property type="nucleotide sequence ID" value="NZ_JAVRHX010000003.1"/>
</dbReference>
<accession>A0ABU2ZSE6</accession>
<dbReference type="Proteomes" id="UP001253545">
    <property type="component" value="Unassembled WGS sequence"/>
</dbReference>
<reference evidence="2 3" key="1">
    <citation type="submission" date="2023-09" db="EMBL/GenBank/DDBJ databases">
        <authorList>
            <person name="Rey-Velasco X."/>
        </authorList>
    </citation>
    <scope>NUCLEOTIDE SEQUENCE [LARGE SCALE GENOMIC DNA]</scope>
    <source>
        <strain evidence="2 3">P117</strain>
    </source>
</reference>
<name>A0ABU2ZSE6_9ALTE</name>
<dbReference type="Gene3D" id="1.10.3210.10">
    <property type="entry name" value="Hypothetical protein af1432"/>
    <property type="match status" value="1"/>
</dbReference>
<organism evidence="2 3">
    <name type="scientific">Glaciecola petra</name>
    <dbReference type="NCBI Taxonomy" id="3075602"/>
    <lineage>
        <taxon>Bacteria</taxon>
        <taxon>Pseudomonadati</taxon>
        <taxon>Pseudomonadota</taxon>
        <taxon>Gammaproteobacteria</taxon>
        <taxon>Alteromonadales</taxon>
        <taxon>Alteromonadaceae</taxon>
        <taxon>Glaciecola</taxon>
    </lineage>
</organism>
<dbReference type="EMBL" id="JAVRHX010000003">
    <property type="protein sequence ID" value="MDT0595559.1"/>
    <property type="molecule type" value="Genomic_DNA"/>
</dbReference>
<comment type="caution">
    <text evidence="2">The sequence shown here is derived from an EMBL/GenBank/DDBJ whole genome shotgun (WGS) entry which is preliminary data.</text>
</comment>
<protein>
    <submittedName>
        <fullName evidence="2">HDOD domain-containing protein</fullName>
    </submittedName>
</protein>
<evidence type="ECO:0000313" key="3">
    <source>
        <dbReference type="Proteomes" id="UP001253545"/>
    </source>
</evidence>
<sequence length="407" mass="46165">MKVQEDPQVSQLTSLYNERFEKLLLSLDEAIIDAGRKTERQKIIEDSEQFEARRELLMVEEIANKKREIQASAKNAFLLQIESKFHQALLPELELEFRNIDIIMNKILKFDSNLGRLLDILYTDSCSISRIVACLENIPWLSESIMMFVKQPKYRRVDSAGRPVILKTIRASLSFIGIESLRILIPVLVAKHTNPAKSEFTPDLPRNLWMYTIGCGNIGQALAEKNGLRPHFGYCIGLFSNIGRSIIANLYLRTFDRMLTQQIIKARKSNNPNQAKALSALEPSHKYLISLWKKHASRITGDVISGLNCKWLTIAAGLQDYSKIREMTIAHVDKIDVHPLTKLLFNAQGFMQYKMLSKDKLIGKEESMIFLRNFGIGSNDVAIVSKVNLTGIELNISGKLPDDVNSS</sequence>